<gene>
    <name evidence="1" type="ORF">E2C01_024565</name>
</gene>
<keyword evidence="2" id="KW-1185">Reference proteome</keyword>
<organism evidence="1 2">
    <name type="scientific">Portunus trituberculatus</name>
    <name type="common">Swimming crab</name>
    <name type="synonym">Neptunus trituberculatus</name>
    <dbReference type="NCBI Taxonomy" id="210409"/>
    <lineage>
        <taxon>Eukaryota</taxon>
        <taxon>Metazoa</taxon>
        <taxon>Ecdysozoa</taxon>
        <taxon>Arthropoda</taxon>
        <taxon>Crustacea</taxon>
        <taxon>Multicrustacea</taxon>
        <taxon>Malacostraca</taxon>
        <taxon>Eumalacostraca</taxon>
        <taxon>Eucarida</taxon>
        <taxon>Decapoda</taxon>
        <taxon>Pleocyemata</taxon>
        <taxon>Brachyura</taxon>
        <taxon>Eubrachyura</taxon>
        <taxon>Portunoidea</taxon>
        <taxon>Portunidae</taxon>
        <taxon>Portuninae</taxon>
        <taxon>Portunus</taxon>
    </lineage>
</organism>
<accession>A0A5B7EAN0</accession>
<proteinExistence type="predicted"/>
<protein>
    <submittedName>
        <fullName evidence="1">Uncharacterized protein</fullName>
    </submittedName>
</protein>
<evidence type="ECO:0000313" key="1">
    <source>
        <dbReference type="EMBL" id="MPC31280.1"/>
    </source>
</evidence>
<dbReference type="EMBL" id="VSRR010002404">
    <property type="protein sequence ID" value="MPC31280.1"/>
    <property type="molecule type" value="Genomic_DNA"/>
</dbReference>
<dbReference type="AlphaFoldDB" id="A0A5B7EAN0"/>
<comment type="caution">
    <text evidence="1">The sequence shown here is derived from an EMBL/GenBank/DDBJ whole genome shotgun (WGS) entry which is preliminary data.</text>
</comment>
<name>A0A5B7EAN0_PORTR</name>
<sequence>MGGETRPSCRVIVSVPPVNILLLSLPLPSPFPLPDLSPHTRVTILVPLTPNTRPLDTTSTLRLAGISPLTESRTSSFSTPGLHGRLFLTLTADKSMA</sequence>
<dbReference type="Proteomes" id="UP000324222">
    <property type="component" value="Unassembled WGS sequence"/>
</dbReference>
<reference evidence="1 2" key="1">
    <citation type="submission" date="2019-05" db="EMBL/GenBank/DDBJ databases">
        <title>Another draft genome of Portunus trituberculatus and its Hox gene families provides insights of decapod evolution.</title>
        <authorList>
            <person name="Jeong J.-H."/>
            <person name="Song I."/>
            <person name="Kim S."/>
            <person name="Choi T."/>
            <person name="Kim D."/>
            <person name="Ryu S."/>
            <person name="Kim W."/>
        </authorList>
    </citation>
    <scope>NUCLEOTIDE SEQUENCE [LARGE SCALE GENOMIC DNA]</scope>
    <source>
        <tissue evidence="1">Muscle</tissue>
    </source>
</reference>
<evidence type="ECO:0000313" key="2">
    <source>
        <dbReference type="Proteomes" id="UP000324222"/>
    </source>
</evidence>